<dbReference type="GO" id="GO:0005759">
    <property type="term" value="C:mitochondrial matrix"/>
    <property type="evidence" value="ECO:0007669"/>
    <property type="project" value="UniProtKB-SubCell"/>
</dbReference>
<protein>
    <recommendedName>
        <fullName evidence="13">Superoxide dismutase</fullName>
        <ecNumber evidence="13">1.15.1.1</ecNumber>
    </recommendedName>
</protein>
<comment type="function">
    <text evidence="2">Destroys superoxide anion radicals which are normally produced within the cells and which are toxic to biological systems.</text>
</comment>
<comment type="subunit">
    <text evidence="5">Homotetramer.</text>
</comment>
<comment type="similarity">
    <text evidence="4 13">Belongs to the iron/manganese superoxide dismutase family.</text>
</comment>
<proteinExistence type="inferred from homology"/>
<keyword evidence="9" id="KW-0496">Mitochondrion</keyword>
<comment type="function">
    <text evidence="13">Destroys radicals which are normally produced within the cells and which are toxic to biological systems.</text>
</comment>
<evidence type="ECO:0000256" key="7">
    <source>
        <dbReference type="ARBA" id="ARBA00022946"/>
    </source>
</evidence>
<evidence type="ECO:0000256" key="11">
    <source>
        <dbReference type="ARBA" id="ARBA00049204"/>
    </source>
</evidence>
<evidence type="ECO:0000256" key="1">
    <source>
        <dbReference type="ARBA" id="ARBA00001936"/>
    </source>
</evidence>
<dbReference type="Pfam" id="PF02777">
    <property type="entry name" value="Sod_Fe_C"/>
    <property type="match status" value="1"/>
</dbReference>
<dbReference type="InterPro" id="IPR001189">
    <property type="entry name" value="Mn/Fe_SOD"/>
</dbReference>
<evidence type="ECO:0000256" key="6">
    <source>
        <dbReference type="ARBA" id="ARBA00022723"/>
    </source>
</evidence>
<dbReference type="SUPFAM" id="SSF46609">
    <property type="entry name" value="Fe,Mn superoxide dismutase (SOD), N-terminal domain"/>
    <property type="match status" value="1"/>
</dbReference>
<dbReference type="FunFam" id="1.10.287.990:FF:000001">
    <property type="entry name" value="Superoxide dismutase"/>
    <property type="match status" value="1"/>
</dbReference>
<evidence type="ECO:0000256" key="8">
    <source>
        <dbReference type="ARBA" id="ARBA00023002"/>
    </source>
</evidence>
<evidence type="ECO:0000256" key="12">
    <source>
        <dbReference type="PIRSR" id="PIRSR000349-1"/>
    </source>
</evidence>
<evidence type="ECO:0000259" key="14">
    <source>
        <dbReference type="Pfam" id="PF00081"/>
    </source>
</evidence>
<dbReference type="EMBL" id="KZ559504">
    <property type="protein sequence ID" value="PLN85521.1"/>
    <property type="molecule type" value="Genomic_DNA"/>
</dbReference>
<comment type="subcellular location">
    <subcellularLocation>
        <location evidence="3">Mitochondrion matrix</location>
    </subcellularLocation>
</comment>
<dbReference type="AlphaFoldDB" id="A0A2J5I6C3"/>
<dbReference type="Pfam" id="PF00081">
    <property type="entry name" value="Sod_Fe_N"/>
    <property type="match status" value="1"/>
</dbReference>
<name>A0A2J5I6C3_9EURO</name>
<comment type="cofactor">
    <cofactor evidence="1">
        <name>Mn(2+)</name>
        <dbReference type="ChEBI" id="CHEBI:29035"/>
    </cofactor>
</comment>
<feature type="binding site" evidence="12">
    <location>
        <position position="79"/>
    </location>
    <ligand>
        <name>Mn(2+)</name>
        <dbReference type="ChEBI" id="CHEBI:29035"/>
    </ligand>
</feature>
<dbReference type="InterPro" id="IPR036314">
    <property type="entry name" value="SOD_C_sf"/>
</dbReference>
<dbReference type="InterPro" id="IPR019832">
    <property type="entry name" value="Mn/Fe_SOD_C"/>
</dbReference>
<comment type="catalytic activity">
    <reaction evidence="11 13">
        <text>2 superoxide + 2 H(+) = H2O2 + O2</text>
        <dbReference type="Rhea" id="RHEA:20696"/>
        <dbReference type="ChEBI" id="CHEBI:15378"/>
        <dbReference type="ChEBI" id="CHEBI:15379"/>
        <dbReference type="ChEBI" id="CHEBI:16240"/>
        <dbReference type="ChEBI" id="CHEBI:18421"/>
        <dbReference type="EC" id="1.15.1.1"/>
    </reaction>
</comment>
<evidence type="ECO:0000259" key="15">
    <source>
        <dbReference type="Pfam" id="PF02777"/>
    </source>
</evidence>
<evidence type="ECO:0000256" key="13">
    <source>
        <dbReference type="RuleBase" id="RU000414"/>
    </source>
</evidence>
<reference evidence="17" key="1">
    <citation type="submission" date="2017-12" db="EMBL/GenBank/DDBJ databases">
        <authorList>
            <consortium name="DOE Joint Genome Institute"/>
            <person name="Mondo S.J."/>
            <person name="Kjaerbolling I."/>
            <person name="Vesth T.C."/>
            <person name="Frisvad J.C."/>
            <person name="Nybo J.L."/>
            <person name="Theobald S."/>
            <person name="Kuo A."/>
            <person name="Bowyer P."/>
            <person name="Matsuda Y."/>
            <person name="Lyhne E.K."/>
            <person name="Kogle M.E."/>
            <person name="Clum A."/>
            <person name="Lipzen A."/>
            <person name="Salamov A."/>
            <person name="Ngan C.Y."/>
            <person name="Daum C."/>
            <person name="Chiniquy J."/>
            <person name="Barry K."/>
            <person name="LaButti K."/>
            <person name="Haridas S."/>
            <person name="Simmons B.A."/>
            <person name="Magnuson J.K."/>
            <person name="Mortensen U.H."/>
            <person name="Larsen T.O."/>
            <person name="Grigoriev I.V."/>
            <person name="Baker S.E."/>
            <person name="Andersen M.R."/>
            <person name="Nordberg H.P."/>
            <person name="Cantor M.N."/>
            <person name="Hua S.X."/>
        </authorList>
    </citation>
    <scope>NUCLEOTIDE SEQUENCE [LARGE SCALE GENOMIC DNA]</scope>
    <source>
        <strain evidence="17">IBT 19404</strain>
    </source>
</reference>
<evidence type="ECO:0000313" key="17">
    <source>
        <dbReference type="Proteomes" id="UP000235023"/>
    </source>
</evidence>
<dbReference type="EC" id="1.15.1.1" evidence="13"/>
<evidence type="ECO:0000256" key="5">
    <source>
        <dbReference type="ARBA" id="ARBA00011881"/>
    </source>
</evidence>
<feature type="domain" description="Manganese/iron superoxide dismutase C-terminal" evidence="15">
    <location>
        <begin position="102"/>
        <end position="199"/>
    </location>
</feature>
<dbReference type="PROSITE" id="PS00088">
    <property type="entry name" value="SOD_MN"/>
    <property type="match status" value="1"/>
</dbReference>
<keyword evidence="10" id="KW-0464">Manganese</keyword>
<organism evidence="16 17">
    <name type="scientific">Aspergillus taichungensis</name>
    <dbReference type="NCBI Taxonomy" id="482145"/>
    <lineage>
        <taxon>Eukaryota</taxon>
        <taxon>Fungi</taxon>
        <taxon>Dikarya</taxon>
        <taxon>Ascomycota</taxon>
        <taxon>Pezizomycotina</taxon>
        <taxon>Eurotiomycetes</taxon>
        <taxon>Eurotiomycetidae</taxon>
        <taxon>Eurotiales</taxon>
        <taxon>Aspergillaceae</taxon>
        <taxon>Aspergillus</taxon>
        <taxon>Aspergillus subgen. Circumdati</taxon>
    </lineage>
</organism>
<dbReference type="SUPFAM" id="SSF54719">
    <property type="entry name" value="Fe,Mn superoxide dismutase (SOD), C-terminal domain"/>
    <property type="match status" value="1"/>
</dbReference>
<feature type="binding site" evidence="12">
    <location>
        <position position="29"/>
    </location>
    <ligand>
        <name>Mn(2+)</name>
        <dbReference type="ChEBI" id="CHEBI:29035"/>
    </ligand>
</feature>
<dbReference type="PIRSF" id="PIRSF000349">
    <property type="entry name" value="SODismutase"/>
    <property type="match status" value="1"/>
</dbReference>
<dbReference type="FunFam" id="3.55.40.20:FF:000004">
    <property type="entry name" value="Superoxide dismutase [Fe]"/>
    <property type="match status" value="1"/>
</dbReference>
<keyword evidence="7" id="KW-0809">Transit peptide</keyword>
<dbReference type="OrthoDB" id="239262at2759"/>
<feature type="binding site" evidence="12">
    <location>
        <position position="170"/>
    </location>
    <ligand>
        <name>Mn(2+)</name>
        <dbReference type="ChEBI" id="CHEBI:29035"/>
    </ligand>
</feature>
<dbReference type="InterPro" id="IPR019831">
    <property type="entry name" value="Mn/Fe_SOD_N"/>
</dbReference>
<dbReference type="Gene3D" id="1.10.287.990">
    <property type="entry name" value="Fe,Mn superoxide dismutase (SOD) domain"/>
    <property type="match status" value="1"/>
</dbReference>
<keyword evidence="17" id="KW-1185">Reference proteome</keyword>
<evidence type="ECO:0000256" key="3">
    <source>
        <dbReference type="ARBA" id="ARBA00004305"/>
    </source>
</evidence>
<evidence type="ECO:0000313" key="16">
    <source>
        <dbReference type="EMBL" id="PLN85521.1"/>
    </source>
</evidence>
<dbReference type="Gene3D" id="3.55.40.20">
    <property type="entry name" value="Iron/manganese superoxide dismutase, C-terminal domain"/>
    <property type="match status" value="1"/>
</dbReference>
<evidence type="ECO:0000256" key="4">
    <source>
        <dbReference type="ARBA" id="ARBA00008714"/>
    </source>
</evidence>
<dbReference type="PANTHER" id="PTHR11404:SF29">
    <property type="entry name" value="SUPEROXIDE DISMUTASE"/>
    <property type="match status" value="1"/>
</dbReference>
<dbReference type="PRINTS" id="PR01703">
    <property type="entry name" value="MNSODISMTASE"/>
</dbReference>
<dbReference type="GO" id="GO:0004784">
    <property type="term" value="F:superoxide dismutase activity"/>
    <property type="evidence" value="ECO:0007669"/>
    <property type="project" value="UniProtKB-EC"/>
</dbReference>
<keyword evidence="6 12" id="KW-0479">Metal-binding</keyword>
<dbReference type="Proteomes" id="UP000235023">
    <property type="component" value="Unassembled WGS sequence"/>
</dbReference>
<evidence type="ECO:0000256" key="10">
    <source>
        <dbReference type="ARBA" id="ARBA00023211"/>
    </source>
</evidence>
<dbReference type="InterPro" id="IPR036324">
    <property type="entry name" value="Mn/Fe_SOD_N_sf"/>
</dbReference>
<keyword evidence="8 13" id="KW-0560">Oxidoreductase</keyword>
<evidence type="ECO:0000256" key="9">
    <source>
        <dbReference type="ARBA" id="ARBA00023128"/>
    </source>
</evidence>
<dbReference type="InterPro" id="IPR019833">
    <property type="entry name" value="Mn/Fe_SOD_BS"/>
</dbReference>
<evidence type="ECO:0000256" key="2">
    <source>
        <dbReference type="ARBA" id="ARBA00002170"/>
    </source>
</evidence>
<dbReference type="PANTHER" id="PTHR11404">
    <property type="entry name" value="SUPEROXIDE DISMUTASE 2"/>
    <property type="match status" value="1"/>
</dbReference>
<accession>A0A2J5I6C3</accession>
<sequence length="211" mass="23808">MAGKFVLPELPFKQDALEPAISKEIVDIHYNKHHKAYVDKLNEALKAQGKALEADKPDVPELIKQQKQVQFNAGGHINHSLFWKNLAPFDSHETHINEAAPTLAPAIKKQWGSIEAFVKAFEENLLAVQGSGWGWLVSAEPRGELSIVSAKDQDPITDAVPLVGVDMWEHAYYLQYKNDKKAYAKAIWKVINWKEAEKRYVGEKKDDAPKI</sequence>
<feature type="domain" description="Manganese/iron superoxide dismutase N-terminal" evidence="14">
    <location>
        <begin position="4"/>
        <end position="87"/>
    </location>
</feature>
<feature type="binding site" evidence="12">
    <location>
        <position position="166"/>
    </location>
    <ligand>
        <name>Mn(2+)</name>
        <dbReference type="ChEBI" id="CHEBI:29035"/>
    </ligand>
</feature>
<dbReference type="InterPro" id="IPR050265">
    <property type="entry name" value="Fe/Mn_Superoxide_Dismutase"/>
</dbReference>
<dbReference type="GO" id="GO:0030145">
    <property type="term" value="F:manganese ion binding"/>
    <property type="evidence" value="ECO:0007669"/>
    <property type="project" value="TreeGrafter"/>
</dbReference>
<gene>
    <name evidence="16" type="ORF">BDW42DRAFT_183021</name>
</gene>